<dbReference type="GO" id="GO:0005524">
    <property type="term" value="F:ATP binding"/>
    <property type="evidence" value="ECO:0007669"/>
    <property type="project" value="UniProtKB-KW"/>
</dbReference>
<evidence type="ECO:0000256" key="10">
    <source>
        <dbReference type="ARBA" id="ARBA00023235"/>
    </source>
</evidence>
<dbReference type="SUPFAM" id="SSF52540">
    <property type="entry name" value="P-loop containing nucleoside triphosphate hydrolases"/>
    <property type="match status" value="2"/>
</dbReference>
<organism evidence="19 20">
    <name type="scientific">Apatococcus lobatus</name>
    <dbReference type="NCBI Taxonomy" id="904363"/>
    <lineage>
        <taxon>Eukaryota</taxon>
        <taxon>Viridiplantae</taxon>
        <taxon>Chlorophyta</taxon>
        <taxon>core chlorophytes</taxon>
        <taxon>Trebouxiophyceae</taxon>
        <taxon>Chlorellales</taxon>
        <taxon>Chlorellaceae</taxon>
        <taxon>Apatococcus</taxon>
    </lineage>
</organism>
<dbReference type="GO" id="GO:0003677">
    <property type="term" value="F:DNA binding"/>
    <property type="evidence" value="ECO:0007669"/>
    <property type="project" value="UniProtKB-KW"/>
</dbReference>
<evidence type="ECO:0000259" key="17">
    <source>
        <dbReference type="PROSITE" id="PS51192"/>
    </source>
</evidence>
<dbReference type="GO" id="GO:0000112">
    <property type="term" value="C:nucleotide-excision repair factor 3 complex"/>
    <property type="evidence" value="ECO:0007669"/>
    <property type="project" value="TreeGrafter"/>
</dbReference>
<dbReference type="InterPro" id="IPR027417">
    <property type="entry name" value="P-loop_NTPase"/>
</dbReference>
<dbReference type="FunFam" id="3.40.50.300:FF:000077">
    <property type="entry name" value="Probable DNA repair helicase RAD25"/>
    <property type="match status" value="1"/>
</dbReference>
<keyword evidence="4" id="KW-0227">DNA damage</keyword>
<feature type="compositionally biased region" description="Basic residues" evidence="16">
    <location>
        <begin position="800"/>
        <end position="817"/>
    </location>
</feature>
<feature type="domain" description="Helicase C-terminal" evidence="18">
    <location>
        <begin position="567"/>
        <end position="714"/>
    </location>
</feature>
<comment type="catalytic activity">
    <reaction evidence="12">
        <text>Couples ATP hydrolysis with the unwinding of duplex DNA by translocating in the 3'-5' direction.</text>
        <dbReference type="EC" id="5.6.2.4"/>
    </reaction>
</comment>
<dbReference type="SMART" id="SM00487">
    <property type="entry name" value="DEXDc"/>
    <property type="match status" value="1"/>
</dbReference>
<keyword evidence="8" id="KW-0238">DNA-binding</keyword>
<keyword evidence="7" id="KW-0067">ATP-binding</keyword>
<evidence type="ECO:0000256" key="15">
    <source>
        <dbReference type="ARBA" id="ARBA00065951"/>
    </source>
</evidence>
<dbReference type="SMART" id="SM00490">
    <property type="entry name" value="HELICc"/>
    <property type="match status" value="1"/>
</dbReference>
<evidence type="ECO:0000256" key="1">
    <source>
        <dbReference type="ARBA" id="ARBA00004123"/>
    </source>
</evidence>
<reference evidence="19 20" key="1">
    <citation type="journal article" date="2024" name="Nat. Commun.">
        <title>Phylogenomics reveals the evolutionary origins of lichenization in chlorophyte algae.</title>
        <authorList>
            <person name="Puginier C."/>
            <person name="Libourel C."/>
            <person name="Otte J."/>
            <person name="Skaloud P."/>
            <person name="Haon M."/>
            <person name="Grisel S."/>
            <person name="Petersen M."/>
            <person name="Berrin J.G."/>
            <person name="Delaux P.M."/>
            <person name="Dal Grande F."/>
            <person name="Keller J."/>
        </authorList>
    </citation>
    <scope>NUCLEOTIDE SEQUENCE [LARGE SCALE GENOMIC DNA]</scope>
    <source>
        <strain evidence="19 20">SAG 2145</strain>
    </source>
</reference>
<evidence type="ECO:0000313" key="20">
    <source>
        <dbReference type="Proteomes" id="UP001438707"/>
    </source>
</evidence>
<evidence type="ECO:0000256" key="11">
    <source>
        <dbReference type="ARBA" id="ARBA00023242"/>
    </source>
</evidence>
<dbReference type="Proteomes" id="UP001438707">
    <property type="component" value="Unassembled WGS sequence"/>
</dbReference>
<gene>
    <name evidence="19" type="ORF">WJX74_004339</name>
</gene>
<evidence type="ECO:0000256" key="8">
    <source>
        <dbReference type="ARBA" id="ARBA00023125"/>
    </source>
</evidence>
<dbReference type="CDD" id="cd18029">
    <property type="entry name" value="DEXHc_XPB"/>
    <property type="match status" value="1"/>
</dbReference>
<dbReference type="EMBL" id="JALJOS010000042">
    <property type="protein sequence ID" value="KAK9820904.1"/>
    <property type="molecule type" value="Genomic_DNA"/>
</dbReference>
<dbReference type="Gene3D" id="3.40.50.300">
    <property type="entry name" value="P-loop containing nucleotide triphosphate hydrolases"/>
    <property type="match status" value="2"/>
</dbReference>
<dbReference type="InterPro" id="IPR050615">
    <property type="entry name" value="ATP-dep_DNA_Helicase"/>
</dbReference>
<proteinExistence type="inferred from homology"/>
<dbReference type="PRINTS" id="PR00851">
    <property type="entry name" value="XRODRMPGMNTB"/>
</dbReference>
<evidence type="ECO:0000256" key="14">
    <source>
        <dbReference type="ARBA" id="ARBA00048988"/>
    </source>
</evidence>
<dbReference type="InterPro" id="IPR006935">
    <property type="entry name" value="Helicase/UvrB_N"/>
</dbReference>
<dbReference type="PROSITE" id="PS51192">
    <property type="entry name" value="HELICASE_ATP_BIND_1"/>
    <property type="match status" value="1"/>
</dbReference>
<dbReference type="NCBIfam" id="TIGR00603">
    <property type="entry name" value="rad25"/>
    <property type="match status" value="1"/>
</dbReference>
<dbReference type="Pfam" id="PF16203">
    <property type="entry name" value="ERCC3_RAD25_C"/>
    <property type="match status" value="1"/>
</dbReference>
<evidence type="ECO:0000256" key="16">
    <source>
        <dbReference type="SAM" id="MobiDB-lite"/>
    </source>
</evidence>
<dbReference type="GO" id="GO:0005675">
    <property type="term" value="C:transcription factor TFIIH holo complex"/>
    <property type="evidence" value="ECO:0007669"/>
    <property type="project" value="TreeGrafter"/>
</dbReference>
<dbReference type="CDD" id="cd18789">
    <property type="entry name" value="SF2_C_XPB"/>
    <property type="match status" value="1"/>
</dbReference>
<accession>A0AAW1QHQ5</accession>
<evidence type="ECO:0000259" key="18">
    <source>
        <dbReference type="PROSITE" id="PS51194"/>
    </source>
</evidence>
<name>A0AAW1QHQ5_9CHLO</name>
<dbReference type="Pfam" id="PF13625">
    <property type="entry name" value="Helicase_C_3"/>
    <property type="match status" value="1"/>
</dbReference>
<dbReference type="GO" id="GO:0006367">
    <property type="term" value="P:transcription initiation at RNA polymerase II promoter"/>
    <property type="evidence" value="ECO:0007669"/>
    <property type="project" value="InterPro"/>
</dbReference>
<dbReference type="GO" id="GO:0043138">
    <property type="term" value="F:3'-5' DNA helicase activity"/>
    <property type="evidence" value="ECO:0007669"/>
    <property type="project" value="UniProtKB-EC"/>
</dbReference>
<comment type="similarity">
    <text evidence="2">Belongs to the helicase family. RAD25/XPB subfamily.</text>
</comment>
<evidence type="ECO:0000256" key="4">
    <source>
        <dbReference type="ARBA" id="ARBA00022763"/>
    </source>
</evidence>
<keyword evidence="5" id="KW-0378">Hydrolase</keyword>
<comment type="subunit">
    <text evidence="15">Component of the 7-subunit TFIIH core complex composed of XPB, XPD, TFB1/GTF2H1, GTF2H2/P44, TFB4/GTF2H3, TFB2/GTF2H4 and TFB5/GTF2H5, which is active in NER. The core complex associates with the 3-subunit CDK-activating kinase (CAK) module composed of CYCH1/cyclin H1, CDKD and MAT1/At4g30820 to form the 10-subunit holoenzyme (holo-TFIIH) active in transcription.</text>
</comment>
<feature type="region of interest" description="Disordered" evidence="16">
    <location>
        <begin position="798"/>
        <end position="826"/>
    </location>
</feature>
<comment type="catalytic activity">
    <reaction evidence="14">
        <text>ATP + H2O = ADP + phosphate + H(+)</text>
        <dbReference type="Rhea" id="RHEA:13065"/>
        <dbReference type="ChEBI" id="CHEBI:15377"/>
        <dbReference type="ChEBI" id="CHEBI:15378"/>
        <dbReference type="ChEBI" id="CHEBI:30616"/>
        <dbReference type="ChEBI" id="CHEBI:43474"/>
        <dbReference type="ChEBI" id="CHEBI:456216"/>
        <dbReference type="EC" id="5.6.2.4"/>
    </reaction>
</comment>
<comment type="caution">
    <text evidence="19">The sequence shown here is derived from an EMBL/GenBank/DDBJ whole genome shotgun (WGS) entry which is preliminary data.</text>
</comment>
<dbReference type="EC" id="5.6.2.4" evidence="13"/>
<dbReference type="Pfam" id="PF04851">
    <property type="entry name" value="ResIII"/>
    <property type="match status" value="1"/>
</dbReference>
<evidence type="ECO:0000256" key="13">
    <source>
        <dbReference type="ARBA" id="ARBA00034808"/>
    </source>
</evidence>
<keyword evidence="20" id="KW-1185">Reference proteome</keyword>
<dbReference type="InterPro" id="IPR001650">
    <property type="entry name" value="Helicase_C-like"/>
</dbReference>
<dbReference type="InterPro" id="IPR014001">
    <property type="entry name" value="Helicase_ATP-bd"/>
</dbReference>
<sequence length="826" mass="92390">MAPGLKVKIGGKRQQQDGPQSAPKPKAPKRAARNKRKTTDDDYEYDQEAQAEIPIGAEVVGVGADDLEEMSDEETAFPYQAGPEPETYKDYSALSLKDDHSNRPLWVTPDGRIFLETYSPVYKQAYDFLIAIAEPVCRPESVHEYTLTPHSLYAAVSVGLEASTIITVLNRLSKVTLPKEIQDFIHQSTGNYGKVKLVLQRNKFFVESRFPEVLQQLSKDEIIGAARAHADMDVFQVSKGLREQAAVDLMAVDVDDGIAGPTGDDATIDPTAGAAEALAQTANPDRDLHSFEIIPEKVESVKARCLNPVINMPMLEEYDFKNDSVNPDLQIELKPHVKLRPFQEKSMAKMFGNGRARSGIIVLPCGAGKTLVGVTASSRIRKSVLCLVTNSVSVDQWKHQFKLWSNLQDHQITRFTSEHKEPFIGASNVCITTYTMIAYTGQRSEEAARVMEQISGREWGLILLDEVHVVPAQMFRKVIGIVKAHTKLGLTATLVREDDRITDLNFLIGPKLYEANWLDLTRAGHIANVQCAEVWCPMTKEFYKEYLKPENSGRKQLLYGMNPNKFQACQFLMEYHERVRGDKVIVFSDNVFALREYATKLNRPFIYGGTGHQERTRVLYNFKHNPQVNTVFLSKVGDNSIDIPEANVLVQISSHAGSRRQEAQRLGRILRAKQSRPTGAGGSAEEFNAFFYTLVSTDTQEMFYSTKRQQFLVDQGYSFKVITNLLDSAQGQQLHYSTKDAQLDLLAHVLSAGEKDVEEVDDVKDDVARTARGLSSQRTKGNMAKMSGADGLTYMEIKSAPKRRGPQQHSKHWKAAARKPAQLSLL</sequence>
<dbReference type="InterPro" id="IPR001161">
    <property type="entry name" value="XPB/Ssl2"/>
</dbReference>
<keyword evidence="10" id="KW-0413">Isomerase</keyword>
<dbReference type="PANTHER" id="PTHR11274">
    <property type="entry name" value="RAD25/XP-B DNA REPAIR HELICASE"/>
    <property type="match status" value="1"/>
</dbReference>
<dbReference type="InterPro" id="IPR032830">
    <property type="entry name" value="XPB/Ssl2_N"/>
</dbReference>
<feature type="region of interest" description="Disordered" evidence="16">
    <location>
        <begin position="1"/>
        <end position="50"/>
    </location>
</feature>
<dbReference type="InterPro" id="IPR032438">
    <property type="entry name" value="ERCC3_RAD25_C"/>
</dbReference>
<feature type="domain" description="Helicase ATP-binding" evidence="17">
    <location>
        <begin position="350"/>
        <end position="512"/>
    </location>
</feature>
<dbReference type="PROSITE" id="PS51194">
    <property type="entry name" value="HELICASE_CTER"/>
    <property type="match status" value="1"/>
</dbReference>
<dbReference type="FunFam" id="3.40.50.300:FF:000117">
    <property type="entry name" value="Putative DNA repair helicase rad25"/>
    <property type="match status" value="1"/>
</dbReference>
<dbReference type="PANTHER" id="PTHR11274:SF0">
    <property type="entry name" value="GENERAL TRANSCRIPTION AND DNA REPAIR FACTOR IIH HELICASE SUBUNIT XPB"/>
    <property type="match status" value="1"/>
</dbReference>
<keyword evidence="9" id="KW-0234">DNA repair</keyword>
<evidence type="ECO:0000313" key="19">
    <source>
        <dbReference type="EMBL" id="KAK9820904.1"/>
    </source>
</evidence>
<keyword evidence="11" id="KW-0539">Nucleus</keyword>
<feature type="compositionally biased region" description="Basic residues" evidence="16">
    <location>
        <begin position="26"/>
        <end position="36"/>
    </location>
</feature>
<evidence type="ECO:0000256" key="12">
    <source>
        <dbReference type="ARBA" id="ARBA00034617"/>
    </source>
</evidence>
<protein>
    <recommendedName>
        <fullName evidence="13">DNA 3'-5' helicase</fullName>
        <ecNumber evidence="13">5.6.2.4</ecNumber>
    </recommendedName>
</protein>
<keyword evidence="3" id="KW-0547">Nucleotide-binding</keyword>
<evidence type="ECO:0000256" key="6">
    <source>
        <dbReference type="ARBA" id="ARBA00022806"/>
    </source>
</evidence>
<dbReference type="GO" id="GO:0006289">
    <property type="term" value="P:nucleotide-excision repair"/>
    <property type="evidence" value="ECO:0007669"/>
    <property type="project" value="InterPro"/>
</dbReference>
<evidence type="ECO:0000256" key="2">
    <source>
        <dbReference type="ARBA" id="ARBA00006637"/>
    </source>
</evidence>
<evidence type="ECO:0000256" key="3">
    <source>
        <dbReference type="ARBA" id="ARBA00022741"/>
    </source>
</evidence>
<dbReference type="GO" id="GO:0016787">
    <property type="term" value="F:hydrolase activity"/>
    <property type="evidence" value="ECO:0007669"/>
    <property type="project" value="UniProtKB-KW"/>
</dbReference>
<comment type="subcellular location">
    <subcellularLocation>
        <location evidence="1">Nucleus</location>
    </subcellularLocation>
</comment>
<evidence type="ECO:0000256" key="7">
    <source>
        <dbReference type="ARBA" id="ARBA00022840"/>
    </source>
</evidence>
<evidence type="ECO:0000256" key="9">
    <source>
        <dbReference type="ARBA" id="ARBA00023204"/>
    </source>
</evidence>
<dbReference type="GO" id="GO:0097550">
    <property type="term" value="C:transcription preinitiation complex"/>
    <property type="evidence" value="ECO:0007669"/>
    <property type="project" value="TreeGrafter"/>
</dbReference>
<keyword evidence="6" id="KW-0347">Helicase</keyword>
<evidence type="ECO:0000256" key="5">
    <source>
        <dbReference type="ARBA" id="ARBA00022801"/>
    </source>
</evidence>
<dbReference type="AlphaFoldDB" id="A0AAW1QHQ5"/>